<keyword evidence="2" id="KW-0472">Membrane</keyword>
<dbReference type="AlphaFoldDB" id="A0AAV8EPK2"/>
<dbReference type="EMBL" id="JAMFTS010000003">
    <property type="protein sequence ID" value="KAJ4780458.1"/>
    <property type="molecule type" value="Genomic_DNA"/>
</dbReference>
<dbReference type="InterPro" id="IPR000639">
    <property type="entry name" value="Epox_hydrolase-like"/>
</dbReference>
<evidence type="ECO:0000259" key="3">
    <source>
        <dbReference type="Pfam" id="PF00561"/>
    </source>
</evidence>
<feature type="transmembrane region" description="Helical" evidence="2">
    <location>
        <begin position="364"/>
        <end position="386"/>
    </location>
</feature>
<comment type="caution">
    <text evidence="4">The sequence shown here is derived from an EMBL/GenBank/DDBJ whole genome shotgun (WGS) entry which is preliminary data.</text>
</comment>
<feature type="domain" description="AB hydrolase-1" evidence="3">
    <location>
        <begin position="84"/>
        <end position="308"/>
    </location>
</feature>
<evidence type="ECO:0000313" key="5">
    <source>
        <dbReference type="Proteomes" id="UP001140206"/>
    </source>
</evidence>
<dbReference type="PRINTS" id="PR00412">
    <property type="entry name" value="EPOXHYDRLASE"/>
</dbReference>
<gene>
    <name evidence="4" type="ORF">LUZ62_064715</name>
</gene>
<feature type="compositionally biased region" description="Basic and acidic residues" evidence="1">
    <location>
        <begin position="65"/>
        <end position="77"/>
    </location>
</feature>
<dbReference type="GO" id="GO:0003824">
    <property type="term" value="F:catalytic activity"/>
    <property type="evidence" value="ECO:0007669"/>
    <property type="project" value="InterPro"/>
</dbReference>
<keyword evidence="2" id="KW-0812">Transmembrane</keyword>
<dbReference type="Gene3D" id="3.40.50.1820">
    <property type="entry name" value="alpha/beta hydrolase"/>
    <property type="match status" value="1"/>
</dbReference>
<dbReference type="SUPFAM" id="SSF53474">
    <property type="entry name" value="alpha/beta-Hydrolases"/>
    <property type="match status" value="1"/>
</dbReference>
<keyword evidence="2" id="KW-1133">Transmembrane helix</keyword>
<sequence length="406" mass="45320">MPLCESSNGVKIYYRRYGHGSTKVLLIIGLAGTHDSWGPQVKGLTGSIEANDDDDLEAPPCVHTNQEEKSKLDRTRDEEEEEQEDGIEICCFDNRGMGRSSVPTNKSDYTTTKMAGDALAILDHLGWKKAHVFGHSMGSMIACKLAAIAPERLCSLALLNATGGGFECFPKLDRQMMSLAYRFLRAKTPEQRAHVDLDTHYTKEYLDEYVGSSTRRKILYLEYVKGISSTGMQSNYGFEGQVNACWTHKMTPKELDTVRLAGFPISVIHGRYDVIAQLSHAKRLAKKLHPAARMVELHGAHLVSHERPDEVNQALKDLIEASNSKEIADNWSYMPESESGWLILRAPMSLSKLRSDGANTLLTIYSFLGKLQLSFIYIIGLLVMGFDHIKSIFCIMKPVRVATIES</sequence>
<dbReference type="InterPro" id="IPR050471">
    <property type="entry name" value="AB_hydrolase"/>
</dbReference>
<protein>
    <submittedName>
        <fullName evidence="4">Alpha/beta-Hydrolases superfamily protein</fullName>
    </submittedName>
</protein>
<dbReference type="InterPro" id="IPR000073">
    <property type="entry name" value="AB_hydrolase_1"/>
</dbReference>
<evidence type="ECO:0000256" key="2">
    <source>
        <dbReference type="SAM" id="Phobius"/>
    </source>
</evidence>
<name>A0AAV8EPK2_9POAL</name>
<dbReference type="PANTHER" id="PTHR43433">
    <property type="entry name" value="HYDROLASE, ALPHA/BETA FOLD FAMILY PROTEIN"/>
    <property type="match status" value="1"/>
</dbReference>
<reference evidence="4" key="1">
    <citation type="submission" date="2022-08" db="EMBL/GenBank/DDBJ databases">
        <authorList>
            <person name="Marques A."/>
        </authorList>
    </citation>
    <scope>NUCLEOTIDE SEQUENCE</scope>
    <source>
        <strain evidence="4">RhyPub2mFocal</strain>
        <tissue evidence="4">Leaves</tissue>
    </source>
</reference>
<dbReference type="Pfam" id="PF00561">
    <property type="entry name" value="Abhydrolase_1"/>
    <property type="match status" value="1"/>
</dbReference>
<evidence type="ECO:0000256" key="1">
    <source>
        <dbReference type="SAM" id="MobiDB-lite"/>
    </source>
</evidence>
<dbReference type="Proteomes" id="UP001140206">
    <property type="component" value="Chromosome 3"/>
</dbReference>
<dbReference type="PANTHER" id="PTHR43433:SF5">
    <property type="entry name" value="AB HYDROLASE-1 DOMAIN-CONTAINING PROTEIN"/>
    <property type="match status" value="1"/>
</dbReference>
<feature type="region of interest" description="Disordered" evidence="1">
    <location>
        <begin position="45"/>
        <end position="85"/>
    </location>
</feature>
<dbReference type="InterPro" id="IPR029058">
    <property type="entry name" value="AB_hydrolase_fold"/>
</dbReference>
<organism evidence="4 5">
    <name type="scientific">Rhynchospora pubera</name>
    <dbReference type="NCBI Taxonomy" id="906938"/>
    <lineage>
        <taxon>Eukaryota</taxon>
        <taxon>Viridiplantae</taxon>
        <taxon>Streptophyta</taxon>
        <taxon>Embryophyta</taxon>
        <taxon>Tracheophyta</taxon>
        <taxon>Spermatophyta</taxon>
        <taxon>Magnoliopsida</taxon>
        <taxon>Liliopsida</taxon>
        <taxon>Poales</taxon>
        <taxon>Cyperaceae</taxon>
        <taxon>Cyperoideae</taxon>
        <taxon>Rhynchosporeae</taxon>
        <taxon>Rhynchospora</taxon>
    </lineage>
</organism>
<accession>A0AAV8EPK2</accession>
<evidence type="ECO:0000313" key="4">
    <source>
        <dbReference type="EMBL" id="KAJ4780458.1"/>
    </source>
</evidence>
<proteinExistence type="predicted"/>
<keyword evidence="5" id="KW-1185">Reference proteome</keyword>